<reference evidence="3" key="1">
    <citation type="submission" date="2019-12" db="EMBL/GenBank/DDBJ databases">
        <title>Genome sequencing and annotation of Brassica cretica.</title>
        <authorList>
            <person name="Studholme D.J."/>
            <person name="Sarris P.F."/>
        </authorList>
    </citation>
    <scope>NUCLEOTIDE SEQUENCE</scope>
    <source>
        <strain evidence="3">PFS-001/15</strain>
        <strain evidence="2">PFS-102/07</strain>
        <tissue evidence="3">Leaf</tissue>
    </source>
</reference>
<protein>
    <submittedName>
        <fullName evidence="3">Uncharacterized protein</fullName>
    </submittedName>
</protein>
<comment type="caution">
    <text evidence="3">The sequence shown here is derived from an EMBL/GenBank/DDBJ whole genome shotgun (WGS) entry which is preliminary data.</text>
</comment>
<organism evidence="3 4">
    <name type="scientific">Brassica cretica</name>
    <name type="common">Mustard</name>
    <dbReference type="NCBI Taxonomy" id="69181"/>
    <lineage>
        <taxon>Eukaryota</taxon>
        <taxon>Viridiplantae</taxon>
        <taxon>Streptophyta</taxon>
        <taxon>Embryophyta</taxon>
        <taxon>Tracheophyta</taxon>
        <taxon>Spermatophyta</taxon>
        <taxon>Magnoliopsida</taxon>
        <taxon>eudicotyledons</taxon>
        <taxon>Gunneridae</taxon>
        <taxon>Pentapetalae</taxon>
        <taxon>rosids</taxon>
        <taxon>malvids</taxon>
        <taxon>Brassicales</taxon>
        <taxon>Brassicaceae</taxon>
        <taxon>Brassiceae</taxon>
        <taxon>Brassica</taxon>
    </lineage>
</organism>
<sequence>MWSTQLLNKERVRARLHAGYGESGPRGLRSPKGRPNLAPPNAQSLTGRPEGQTLMECIRMLLDAAGCFRMLLDAACFSRTLQAATLHT</sequence>
<evidence type="ECO:0000256" key="1">
    <source>
        <dbReference type="SAM" id="MobiDB-lite"/>
    </source>
</evidence>
<evidence type="ECO:0000313" key="2">
    <source>
        <dbReference type="EMBL" id="KAF2561175.1"/>
    </source>
</evidence>
<dbReference type="AlphaFoldDB" id="A0A8S9L1U8"/>
<dbReference type="EMBL" id="QGKW02000717">
    <property type="protein sequence ID" value="KAF2599446.1"/>
    <property type="molecule type" value="Genomic_DNA"/>
</dbReference>
<dbReference type="Proteomes" id="UP000712281">
    <property type="component" value="Unassembled WGS sequence"/>
</dbReference>
<evidence type="ECO:0000313" key="3">
    <source>
        <dbReference type="EMBL" id="KAF2599446.1"/>
    </source>
</evidence>
<feature type="region of interest" description="Disordered" evidence="1">
    <location>
        <begin position="18"/>
        <end position="49"/>
    </location>
</feature>
<name>A0A8S9L1U8_BRACR</name>
<gene>
    <name evidence="3" type="ORF">F2Q68_00009907</name>
    <name evidence="2" type="ORF">F2Q70_00016943</name>
</gene>
<evidence type="ECO:0000313" key="4">
    <source>
        <dbReference type="Proteomes" id="UP000712281"/>
    </source>
</evidence>
<dbReference type="EMBL" id="QGKY02001250">
    <property type="protein sequence ID" value="KAF2561175.1"/>
    <property type="molecule type" value="Genomic_DNA"/>
</dbReference>
<accession>A0A8S9L1U8</accession>
<proteinExistence type="predicted"/>